<feature type="domain" description="DUF4240" evidence="1">
    <location>
        <begin position="2"/>
        <end position="72"/>
    </location>
</feature>
<dbReference type="KEGG" id="ovb:NB640_09490"/>
<dbReference type="EMBL" id="CP098242">
    <property type="protein sequence ID" value="WAW09473.1"/>
    <property type="molecule type" value="Genomic_DNA"/>
</dbReference>
<gene>
    <name evidence="2" type="ORF">NB640_09490</name>
</gene>
<evidence type="ECO:0000259" key="1">
    <source>
        <dbReference type="Pfam" id="PF14024"/>
    </source>
</evidence>
<evidence type="ECO:0000313" key="2">
    <source>
        <dbReference type="EMBL" id="WAW09473.1"/>
    </source>
</evidence>
<organism evidence="2 3">
    <name type="scientific">Oxalobacter vibrioformis</name>
    <dbReference type="NCBI Taxonomy" id="933080"/>
    <lineage>
        <taxon>Bacteria</taxon>
        <taxon>Pseudomonadati</taxon>
        <taxon>Pseudomonadota</taxon>
        <taxon>Betaproteobacteria</taxon>
        <taxon>Burkholderiales</taxon>
        <taxon>Oxalobacteraceae</taxon>
        <taxon>Oxalobacter</taxon>
    </lineage>
</organism>
<evidence type="ECO:0000313" key="3">
    <source>
        <dbReference type="Proteomes" id="UP001156215"/>
    </source>
</evidence>
<protein>
    <submittedName>
        <fullName evidence="2">DUF4240 domain-containing protein</fullName>
    </submittedName>
</protein>
<proteinExistence type="predicted"/>
<reference evidence="2" key="1">
    <citation type="journal article" date="2022" name="Front. Microbiol.">
        <title>New perspectives on an old grouping: The genomic and phenotypic variability of Oxalobacter formigenes and the implications for calcium oxalate stone prevention.</title>
        <authorList>
            <person name="Chmiel J.A."/>
            <person name="Carr C."/>
            <person name="Stuivenberg G.A."/>
            <person name="Venema R."/>
            <person name="Chanyi R.M."/>
            <person name="Al K.F."/>
            <person name="Giguere D."/>
            <person name="Say H."/>
            <person name="Akouris P.P."/>
            <person name="Dominguez Romero S.A."/>
            <person name="Kwong A."/>
            <person name="Tai V."/>
            <person name="Koval S.F."/>
            <person name="Razvi H."/>
            <person name="Bjazevic J."/>
            <person name="Burton J.P."/>
        </authorList>
    </citation>
    <scope>NUCLEOTIDE SEQUENCE</scope>
    <source>
        <strain evidence="2">WoOx3</strain>
    </source>
</reference>
<name>A0A9E9LYY2_9BURK</name>
<dbReference type="RefSeq" id="WP_269308470.1">
    <property type="nucleotide sequence ID" value="NZ_CP098242.1"/>
</dbReference>
<dbReference type="Pfam" id="PF14024">
    <property type="entry name" value="DUF4240"/>
    <property type="match status" value="1"/>
</dbReference>
<dbReference type="Proteomes" id="UP001156215">
    <property type="component" value="Chromosome"/>
</dbReference>
<sequence>MEAAGETIWLDMACKVINGYVSNDTALYSTLWVISRGENVLLNALKDPDSLAELDSIPFGEAECEMLMAIGFNGEDFHLEEMEAIHQKWLEEIVPAIAFRNNEKYGAYDRFEDAMADIPNVLPHLLRRAEQAGFDWENFI</sequence>
<dbReference type="InterPro" id="IPR025334">
    <property type="entry name" value="DUF4240"/>
</dbReference>
<accession>A0A9E9LYY2</accession>
<keyword evidence="3" id="KW-1185">Reference proteome</keyword>
<dbReference type="AlphaFoldDB" id="A0A9E9LYY2"/>